<name>C4XPQ5_SOLM1</name>
<dbReference type="OrthoDB" id="9897412at2"/>
<sequence>MRFGHLLSGLAVFGLGLFFTYYYSPLVVGVFKGSLQPIMIIIGMLALLSVVFDKTRYKKINLLVAVVMLAVGGYGWYDEYIATMDFLYGVLPIALVLFGVISVAHGVRTLK</sequence>
<proteinExistence type="predicted"/>
<feature type="transmembrane region" description="Helical" evidence="1">
    <location>
        <begin position="35"/>
        <end position="53"/>
    </location>
</feature>
<dbReference type="STRING" id="573370.DMR_41140"/>
<dbReference type="EMBL" id="AP010904">
    <property type="protein sequence ID" value="BAH77605.1"/>
    <property type="molecule type" value="Genomic_DNA"/>
</dbReference>
<dbReference type="RefSeq" id="WP_015862734.1">
    <property type="nucleotide sequence ID" value="NC_012796.1"/>
</dbReference>
<evidence type="ECO:0000313" key="3">
    <source>
        <dbReference type="Proteomes" id="UP000009071"/>
    </source>
</evidence>
<keyword evidence="3" id="KW-1185">Reference proteome</keyword>
<feature type="transmembrane region" description="Helical" evidence="1">
    <location>
        <begin position="89"/>
        <end position="107"/>
    </location>
</feature>
<accession>C4XPQ5</accession>
<dbReference type="KEGG" id="dma:DMR_41140"/>
<dbReference type="Pfam" id="PF26391">
    <property type="entry name" value="MamI"/>
    <property type="match status" value="1"/>
</dbReference>
<evidence type="ECO:0000313" key="2">
    <source>
        <dbReference type="EMBL" id="BAH77605.1"/>
    </source>
</evidence>
<dbReference type="InterPro" id="IPR058806">
    <property type="entry name" value="MamI"/>
</dbReference>
<dbReference type="Proteomes" id="UP000009071">
    <property type="component" value="Chromosome"/>
</dbReference>
<keyword evidence="1" id="KW-0472">Membrane</keyword>
<feature type="transmembrane region" description="Helical" evidence="1">
    <location>
        <begin position="7"/>
        <end position="23"/>
    </location>
</feature>
<feature type="transmembrane region" description="Helical" evidence="1">
    <location>
        <begin position="60"/>
        <end position="77"/>
    </location>
</feature>
<protein>
    <submittedName>
        <fullName evidence="2">Hypothetical membrane protein</fullName>
    </submittedName>
</protein>
<evidence type="ECO:0000256" key="1">
    <source>
        <dbReference type="SAM" id="Phobius"/>
    </source>
</evidence>
<gene>
    <name evidence="2" type="ordered locus">DMR_41140</name>
</gene>
<dbReference type="HOGENOM" id="CLU_2154293_0_0_7"/>
<dbReference type="AlphaFoldDB" id="C4XPQ5"/>
<reference evidence="2 3" key="1">
    <citation type="journal article" date="2009" name="Genome Res.">
        <title>Whole genome sequence of Desulfovibrio magneticus strain RS-1 revealed common gene clusters in magnetotactic bacteria.</title>
        <authorList>
            <person name="Nakazawa H."/>
            <person name="Arakaki A."/>
            <person name="Narita-Yamada S."/>
            <person name="Yashiro I."/>
            <person name="Jinno K."/>
            <person name="Aoki N."/>
            <person name="Tsuruyama A."/>
            <person name="Okamura Y."/>
            <person name="Tanikawa S."/>
            <person name="Fujita N."/>
            <person name="Takeyama H."/>
            <person name="Matsunaga T."/>
        </authorList>
    </citation>
    <scope>NUCLEOTIDE SEQUENCE [LARGE SCALE GENOMIC DNA]</scope>
    <source>
        <strain evidence="3">ATCC 700980 / DSM 13731 / RS-1</strain>
    </source>
</reference>
<keyword evidence="1" id="KW-1133">Transmembrane helix</keyword>
<keyword evidence="1" id="KW-0812">Transmembrane</keyword>
<organism evidence="2 3">
    <name type="scientific">Solidesulfovibrio magneticus (strain ATCC 700980 / DSM 13731 / RS-1)</name>
    <name type="common">Desulfovibrio magneticus</name>
    <dbReference type="NCBI Taxonomy" id="573370"/>
    <lineage>
        <taxon>Bacteria</taxon>
        <taxon>Pseudomonadati</taxon>
        <taxon>Thermodesulfobacteriota</taxon>
        <taxon>Desulfovibrionia</taxon>
        <taxon>Desulfovibrionales</taxon>
        <taxon>Desulfovibrionaceae</taxon>
        <taxon>Solidesulfovibrio</taxon>
    </lineage>
</organism>